<proteinExistence type="predicted"/>
<name>A0A0H2S288_9AGAM</name>
<organism evidence="1 2">
    <name type="scientific">Schizopora paradoxa</name>
    <dbReference type="NCBI Taxonomy" id="27342"/>
    <lineage>
        <taxon>Eukaryota</taxon>
        <taxon>Fungi</taxon>
        <taxon>Dikarya</taxon>
        <taxon>Basidiomycota</taxon>
        <taxon>Agaricomycotina</taxon>
        <taxon>Agaricomycetes</taxon>
        <taxon>Hymenochaetales</taxon>
        <taxon>Schizoporaceae</taxon>
        <taxon>Schizopora</taxon>
    </lineage>
</organism>
<sequence>MSKGENATELHTVDRSFPFLDANLRHPSSSISYEYYSEWSSNITASNLPGPGRNLGRFYSLIGRRIEQALERRIVVIAQRKLSSSKGNISDFVSELFRYASSNIQSVQILAFRRIISYALRTKSASLMHENLRRNWTREAPIEAIVFSWKRVGLDYDVEWSHYYSLVWTCLTDNAVMRAIEQAPTLPNWNEYSDILYTCSNIADAMLVVEFMGSRVYKYRFLKGQLFSLHPASRVIARGRYDRVLKFTALLRIRFELAKPDCHSLCSEDVNFDQLVKWFMKDACSFFGIENSEMREIYTENSEIVKIYEEVFKVFCAILSTVGQELTPFSFKMYHSQTWVDSFFTKFYSGRVRDAISKMLTAIENMHGTVVRERFPPAVYP</sequence>
<reference evidence="1 2" key="1">
    <citation type="submission" date="2015-04" db="EMBL/GenBank/DDBJ databases">
        <title>Complete genome sequence of Schizopora paradoxa KUC8140, a cosmopolitan wood degrader in East Asia.</title>
        <authorList>
            <consortium name="DOE Joint Genome Institute"/>
            <person name="Min B."/>
            <person name="Park H."/>
            <person name="Jang Y."/>
            <person name="Kim J.-J."/>
            <person name="Kim K.H."/>
            <person name="Pangilinan J."/>
            <person name="Lipzen A."/>
            <person name="Riley R."/>
            <person name="Grigoriev I.V."/>
            <person name="Spatafora J.W."/>
            <person name="Choi I.-G."/>
        </authorList>
    </citation>
    <scope>NUCLEOTIDE SEQUENCE [LARGE SCALE GENOMIC DNA]</scope>
    <source>
        <strain evidence="1 2">KUC8140</strain>
    </source>
</reference>
<gene>
    <name evidence="1" type="ORF">SCHPADRAFT_942314</name>
</gene>
<dbReference type="InParanoid" id="A0A0H2S288"/>
<dbReference type="EMBL" id="KQ086008">
    <property type="protein sequence ID" value="KLO11121.1"/>
    <property type="molecule type" value="Genomic_DNA"/>
</dbReference>
<evidence type="ECO:0000313" key="1">
    <source>
        <dbReference type="EMBL" id="KLO11121.1"/>
    </source>
</evidence>
<protein>
    <submittedName>
        <fullName evidence="1">Uncharacterized protein</fullName>
    </submittedName>
</protein>
<accession>A0A0H2S288</accession>
<evidence type="ECO:0000313" key="2">
    <source>
        <dbReference type="Proteomes" id="UP000053477"/>
    </source>
</evidence>
<dbReference type="Proteomes" id="UP000053477">
    <property type="component" value="Unassembled WGS sequence"/>
</dbReference>
<dbReference type="AlphaFoldDB" id="A0A0H2S288"/>
<keyword evidence="2" id="KW-1185">Reference proteome</keyword>